<gene>
    <name evidence="1" type="ORF">SAMN02745134_02219</name>
</gene>
<reference evidence="1 2" key="1">
    <citation type="submission" date="2017-04" db="EMBL/GenBank/DDBJ databases">
        <authorList>
            <person name="Afonso C.L."/>
            <person name="Miller P.J."/>
            <person name="Scott M.A."/>
            <person name="Spackman E."/>
            <person name="Goraichik I."/>
            <person name="Dimitrov K.M."/>
            <person name="Suarez D.L."/>
            <person name="Swayne D.E."/>
        </authorList>
    </citation>
    <scope>NUCLEOTIDE SEQUENCE [LARGE SCALE GENOMIC DNA]</scope>
    <source>
        <strain evidence="1 2">DSM 12555</strain>
    </source>
</reference>
<evidence type="ECO:0000313" key="1">
    <source>
        <dbReference type="EMBL" id="SMC24581.1"/>
    </source>
</evidence>
<sequence length="186" mass="21329">MGKYRCIICGAEINEINFGFNSVAFTEKNSQDHIIKCPFCGVGSEFLSKSEDVIRIGKNFLDEKTIKILDHAVKLEIFNGEFYKRAYKMAKQSDIKELFKALGNVEMMHAKIHFNIGGFEKMPTLVNVNYDKYDSDNALLELANAKEEHAVKFYEKYINEINNKDIVRIFGALCNVEKEHIALTSR</sequence>
<dbReference type="Proteomes" id="UP000192468">
    <property type="component" value="Unassembled WGS sequence"/>
</dbReference>
<protein>
    <submittedName>
        <fullName evidence="1">Rubrerythrin</fullName>
    </submittedName>
</protein>
<dbReference type="STRING" id="1121291.SAMN02745134_02219"/>
<proteinExistence type="predicted"/>
<name>A0A1W1XM11_9CLOT</name>
<evidence type="ECO:0000313" key="2">
    <source>
        <dbReference type="Proteomes" id="UP000192468"/>
    </source>
</evidence>
<dbReference type="InterPro" id="IPR009078">
    <property type="entry name" value="Ferritin-like_SF"/>
</dbReference>
<dbReference type="AlphaFoldDB" id="A0A1W1XM11"/>
<dbReference type="CDD" id="cd01045">
    <property type="entry name" value="Ferritin_like_AB"/>
    <property type="match status" value="1"/>
</dbReference>
<keyword evidence="2" id="KW-1185">Reference proteome</keyword>
<dbReference type="InterPro" id="IPR012347">
    <property type="entry name" value="Ferritin-like"/>
</dbReference>
<dbReference type="EMBL" id="FWXH01000007">
    <property type="protein sequence ID" value="SMC24581.1"/>
    <property type="molecule type" value="Genomic_DNA"/>
</dbReference>
<organism evidence="1 2">
    <name type="scientific">Clostridium acidisoli DSM 12555</name>
    <dbReference type="NCBI Taxonomy" id="1121291"/>
    <lineage>
        <taxon>Bacteria</taxon>
        <taxon>Bacillati</taxon>
        <taxon>Bacillota</taxon>
        <taxon>Clostridia</taxon>
        <taxon>Eubacteriales</taxon>
        <taxon>Clostridiaceae</taxon>
        <taxon>Clostridium</taxon>
    </lineage>
</organism>
<dbReference type="SUPFAM" id="SSF47240">
    <property type="entry name" value="Ferritin-like"/>
    <property type="match status" value="1"/>
</dbReference>
<accession>A0A1W1XM11</accession>
<dbReference type="RefSeq" id="WP_084116054.1">
    <property type="nucleotide sequence ID" value="NZ_FWXH01000007.1"/>
</dbReference>
<dbReference type="Pfam" id="PF13668">
    <property type="entry name" value="Ferritin_2"/>
    <property type="match status" value="1"/>
</dbReference>
<dbReference type="OrthoDB" id="1926194at2"/>
<dbReference type="Gene3D" id="1.20.1260.10">
    <property type="match status" value="1"/>
</dbReference>